<dbReference type="GO" id="GO:0005737">
    <property type="term" value="C:cytoplasm"/>
    <property type="evidence" value="ECO:0007669"/>
    <property type="project" value="InterPro"/>
</dbReference>
<dbReference type="Gene3D" id="3.50.80.10">
    <property type="entry name" value="D-tyrosyl-tRNA(Tyr) deacylase"/>
    <property type="match status" value="1"/>
</dbReference>
<gene>
    <name evidence="2" type="ORF">F1737_11525</name>
</gene>
<dbReference type="EMBL" id="CP043875">
    <property type="protein sequence ID" value="WOF17261.1"/>
    <property type="molecule type" value="Genomic_DNA"/>
</dbReference>
<evidence type="ECO:0000313" key="3">
    <source>
        <dbReference type="Proteomes" id="UP001301797"/>
    </source>
</evidence>
<dbReference type="InterPro" id="IPR023509">
    <property type="entry name" value="DTD-like_sf"/>
</dbReference>
<dbReference type="AlphaFoldDB" id="A0AA97I4T1"/>
<protein>
    <recommendedName>
        <fullName evidence="1">Threonyl-tRNA synthetase editing domain-containing protein</fullName>
    </recommendedName>
</protein>
<keyword evidence="3" id="KW-1185">Reference proteome</keyword>
<sequence length="163" mass="18473">MRIVSIHVDYMKYTAVRPTKVAEELTEKEAEMTDGVVLMSCIEKMDEINPGMVVESATANIQKRLLKIGCRRVMIYPYAHLTSSLASPDTAIMILKGLEESLKNNGLEVSRAAFGWYKEFEMKSKGHPLADLSMTICPYEGRDCDYHCPYCKSPVRKEDLLED</sequence>
<proteinExistence type="predicted"/>
<accession>A0AA97I4T1</accession>
<dbReference type="Proteomes" id="UP001301797">
    <property type="component" value="Chromosome"/>
</dbReference>
<feature type="domain" description="Threonyl-tRNA synthetase editing" evidence="1">
    <location>
        <begin position="1"/>
        <end position="136"/>
    </location>
</feature>
<dbReference type="InterPro" id="IPR015011">
    <property type="entry name" value="Threonyl-tRNA_syn_edit_dom_arc"/>
</dbReference>
<dbReference type="GO" id="GO:0008270">
    <property type="term" value="F:zinc ion binding"/>
    <property type="evidence" value="ECO:0007669"/>
    <property type="project" value="InterPro"/>
</dbReference>
<evidence type="ECO:0000259" key="1">
    <source>
        <dbReference type="Pfam" id="PF08915"/>
    </source>
</evidence>
<dbReference type="RefSeq" id="WP_317136725.1">
    <property type="nucleotide sequence ID" value="NZ_CP043875.1"/>
</dbReference>
<dbReference type="GO" id="GO:0005524">
    <property type="term" value="F:ATP binding"/>
    <property type="evidence" value="ECO:0007669"/>
    <property type="project" value="InterPro"/>
</dbReference>
<dbReference type="GeneID" id="85230809"/>
<dbReference type="GO" id="GO:0004829">
    <property type="term" value="F:threonine-tRNA ligase activity"/>
    <property type="evidence" value="ECO:0007669"/>
    <property type="project" value="InterPro"/>
</dbReference>
<evidence type="ECO:0000313" key="2">
    <source>
        <dbReference type="EMBL" id="WOF17261.1"/>
    </source>
</evidence>
<dbReference type="KEGG" id="mefw:F1737_11525"/>
<organism evidence="2 3">
    <name type="scientific">Methanochimaera problematica</name>
    <dbReference type="NCBI Taxonomy" id="2609417"/>
    <lineage>
        <taxon>Archaea</taxon>
        <taxon>Methanobacteriati</taxon>
        <taxon>Methanobacteriota</taxon>
        <taxon>Stenosarchaea group</taxon>
        <taxon>Methanomicrobia</taxon>
        <taxon>Methanomicrobiales</taxon>
        <taxon>Methanomicrobiaceae</taxon>
        <taxon>Methanochimaera</taxon>
    </lineage>
</organism>
<dbReference type="Pfam" id="PF08915">
    <property type="entry name" value="tRNA-Thr_ED"/>
    <property type="match status" value="1"/>
</dbReference>
<reference evidence="2 3" key="1">
    <citation type="submission" date="2019-09" db="EMBL/GenBank/DDBJ databases">
        <title>The complete genome of Methanoplanus sp. FWC-SCC4.</title>
        <authorList>
            <person name="Chen S.-C."/>
            <person name="Zhou Y.-Z."/>
            <person name="Lai M.-C."/>
        </authorList>
    </citation>
    <scope>NUCLEOTIDE SEQUENCE [LARGE SCALE GENOMIC DNA]</scope>
    <source>
        <strain evidence="2 3">FWC-SCC4</strain>
    </source>
</reference>
<name>A0AA97I4T1_9EURY</name>